<protein>
    <submittedName>
        <fullName evidence="1">Uncharacterized protein</fullName>
    </submittedName>
</protein>
<evidence type="ECO:0000313" key="1">
    <source>
        <dbReference type="EMBL" id="AGK87009.1"/>
    </source>
</evidence>
<dbReference type="EMBL" id="KC699836">
    <property type="protein sequence ID" value="AGK87009.1"/>
    <property type="molecule type" value="Genomic_DNA"/>
</dbReference>
<dbReference type="GO" id="GO:0001897">
    <property type="term" value="P:symbiont-mediated cytolysis of host cell"/>
    <property type="evidence" value="ECO:0007669"/>
    <property type="project" value="UniProtKB-ARBA"/>
</dbReference>
<gene>
    <name evidence="1" type="ORF">SIOphi_01005</name>
</gene>
<sequence length="159" mass="18270">MVDIKPGDVIFYRPTGFIGNVICKLTRSEYSHVSLAISPTKIIEANRFIKTRIADLHYTESVHSVYRLNNISPEDRVKIVNAAILMEGARYDYLHIIGLLLRVVFDIRTTVFNKVNRYICSEVIDRAFIEAGIPRKDQKDMGGLTPQELLDKYDLRRVV</sequence>
<organism evidence="1 2">
    <name type="scientific">Bacillus phage SIOphi</name>
    <dbReference type="NCBI Taxonomy" id="1285382"/>
    <lineage>
        <taxon>Viruses</taxon>
        <taxon>Duplodnaviria</taxon>
        <taxon>Heunggongvirae</taxon>
        <taxon>Uroviricota</taxon>
        <taxon>Caudoviricetes</taxon>
        <taxon>Herelleviridae</taxon>
        <taxon>Bastillevirinae</taxon>
        <taxon>Siophivirus</taxon>
        <taxon>Siophivirus SIOphi</taxon>
    </lineage>
</organism>
<proteinExistence type="predicted"/>
<accession>R4JKF4</accession>
<evidence type="ECO:0000313" key="2">
    <source>
        <dbReference type="Proteomes" id="UP000258501"/>
    </source>
</evidence>
<dbReference type="Gene3D" id="3.90.1720.10">
    <property type="entry name" value="endopeptidase domain like (from Nostoc punctiforme)"/>
    <property type="match status" value="1"/>
</dbReference>
<dbReference type="InterPro" id="IPR038765">
    <property type="entry name" value="Papain-like_cys_pep_sf"/>
</dbReference>
<dbReference type="SUPFAM" id="SSF54001">
    <property type="entry name" value="Cysteine proteinases"/>
    <property type="match status" value="1"/>
</dbReference>
<reference evidence="1 2" key="1">
    <citation type="submission" date="2013-02" db="EMBL/GenBank/DDBJ databases">
        <authorList>
            <person name="Lukaszewicz M."/>
            <person name="Biegalska A."/>
            <person name="Krasowska A."/>
        </authorList>
    </citation>
    <scope>NUCLEOTIDE SEQUENCE [LARGE SCALE GENOMIC DNA]</scope>
</reference>
<name>R4JKF4_9CAUD</name>
<keyword evidence="2" id="KW-1185">Reference proteome</keyword>
<dbReference type="OrthoDB" id="15060at10239"/>
<dbReference type="Proteomes" id="UP000258501">
    <property type="component" value="Segment"/>
</dbReference>